<name>A0A382SGB9_9ZZZZ</name>
<organism evidence="1">
    <name type="scientific">marine metagenome</name>
    <dbReference type="NCBI Taxonomy" id="408172"/>
    <lineage>
        <taxon>unclassified sequences</taxon>
        <taxon>metagenomes</taxon>
        <taxon>ecological metagenomes</taxon>
    </lineage>
</organism>
<dbReference type="AlphaFoldDB" id="A0A382SGB9"/>
<reference evidence="1" key="1">
    <citation type="submission" date="2018-05" db="EMBL/GenBank/DDBJ databases">
        <authorList>
            <person name="Lanie J.A."/>
            <person name="Ng W.-L."/>
            <person name="Kazmierczak K.M."/>
            <person name="Andrzejewski T.M."/>
            <person name="Davidsen T.M."/>
            <person name="Wayne K.J."/>
            <person name="Tettelin H."/>
            <person name="Glass J.I."/>
            <person name="Rusch D."/>
            <person name="Podicherti R."/>
            <person name="Tsui H.-C.T."/>
            <person name="Winkler M.E."/>
        </authorList>
    </citation>
    <scope>NUCLEOTIDE SEQUENCE</scope>
</reference>
<dbReference type="EMBL" id="UINC01128874">
    <property type="protein sequence ID" value="SVD08893.1"/>
    <property type="molecule type" value="Genomic_DNA"/>
</dbReference>
<accession>A0A382SGB9</accession>
<sequence>MKEIAIVGFFTQKKYVDNFNLTIQIKTW</sequence>
<protein>
    <submittedName>
        <fullName evidence="1">Uncharacterized protein</fullName>
    </submittedName>
</protein>
<feature type="non-terminal residue" evidence="1">
    <location>
        <position position="28"/>
    </location>
</feature>
<gene>
    <name evidence="1" type="ORF">METZ01_LOCUS361747</name>
</gene>
<evidence type="ECO:0000313" key="1">
    <source>
        <dbReference type="EMBL" id="SVD08893.1"/>
    </source>
</evidence>
<proteinExistence type="predicted"/>